<accession>A0ABT1P651</accession>
<evidence type="ECO:0000313" key="3">
    <source>
        <dbReference type="Proteomes" id="UP001206206"/>
    </source>
</evidence>
<dbReference type="EMBL" id="JANFNH010000001">
    <property type="protein sequence ID" value="MCQ4040851.1"/>
    <property type="molecule type" value="Genomic_DNA"/>
</dbReference>
<feature type="compositionally biased region" description="Low complexity" evidence="1">
    <location>
        <begin position="125"/>
        <end position="141"/>
    </location>
</feature>
<dbReference type="Proteomes" id="UP001206206">
    <property type="component" value="Unassembled WGS sequence"/>
</dbReference>
<name>A0ABT1P651_9ACTN</name>
<evidence type="ECO:0000313" key="2">
    <source>
        <dbReference type="EMBL" id="MCQ4040851.1"/>
    </source>
</evidence>
<feature type="compositionally biased region" description="Basic residues" evidence="1">
    <location>
        <begin position="104"/>
        <end position="124"/>
    </location>
</feature>
<dbReference type="RefSeq" id="WP_255924787.1">
    <property type="nucleotide sequence ID" value="NZ_JANFNH010000001.1"/>
</dbReference>
<keyword evidence="3" id="KW-1185">Reference proteome</keyword>
<gene>
    <name evidence="2" type="ORF">NON19_02120</name>
</gene>
<proteinExistence type="predicted"/>
<organism evidence="2 3">
    <name type="scientific">Streptantibioticus rubrisoli</name>
    <dbReference type="NCBI Taxonomy" id="1387313"/>
    <lineage>
        <taxon>Bacteria</taxon>
        <taxon>Bacillati</taxon>
        <taxon>Actinomycetota</taxon>
        <taxon>Actinomycetes</taxon>
        <taxon>Kitasatosporales</taxon>
        <taxon>Streptomycetaceae</taxon>
        <taxon>Streptantibioticus</taxon>
    </lineage>
</organism>
<protein>
    <submittedName>
        <fullName evidence="2">Uncharacterized protein</fullName>
    </submittedName>
</protein>
<evidence type="ECO:0000256" key="1">
    <source>
        <dbReference type="SAM" id="MobiDB-lite"/>
    </source>
</evidence>
<feature type="region of interest" description="Disordered" evidence="1">
    <location>
        <begin position="70"/>
        <end position="147"/>
    </location>
</feature>
<sequence length="147" mass="15041">MQTVTEAVNHVPGATVVKGAVDGVLDTVGVVSPHARRVAAYAGVGLLGVAGLVEWPVAAAGAAVVWLTQPRPEHNGGATAKQTGQRTVARPKAKAPERTTAKRTASKKRTTAKTKTAPKAKTAAKRTASGARSRRGASSATSRRKTS</sequence>
<reference evidence="2 3" key="1">
    <citation type="submission" date="2022-06" db="EMBL/GenBank/DDBJ databases">
        <title>Draft genome sequence of type strain Streptomyces rubrisoli DSM 42083.</title>
        <authorList>
            <person name="Duangmal K."/>
            <person name="Klaysubun C."/>
        </authorList>
    </citation>
    <scope>NUCLEOTIDE SEQUENCE [LARGE SCALE GENOMIC DNA]</scope>
    <source>
        <strain evidence="2 3">DSM 42083</strain>
    </source>
</reference>
<comment type="caution">
    <text evidence="2">The sequence shown here is derived from an EMBL/GenBank/DDBJ whole genome shotgun (WGS) entry which is preliminary data.</text>
</comment>